<sequence length="284" mass="32883">MDKQNFSQELKRLREEHPLSQEELAEVLSTSHRAFSGVNQVAVSQWERGKTLPSFVRRLGIASFFQQEYEFSVDEMIQVKAATKKMDRPFNVDIGYDYEVTSVESYNMSSLPVKRLKSIQGMHLKTYGKDFIEVAQQLGVKKEDMQVLCFLFEGVIIGHVVYDGVSKMLCSVGAVSVVIRRKIFTHMADNLAGTEFRFPTIDPAMCQFLYDLYLEPYMSKLGMPFFKADIKKVVNNPFSQNIQNKHDIYFKYIRYHDLKQKKKSVEFVLSESHKNDLHNQSKVS</sequence>
<dbReference type="SUPFAM" id="SSF47413">
    <property type="entry name" value="lambda repressor-like DNA-binding domains"/>
    <property type="match status" value="1"/>
</dbReference>
<dbReference type="InterPro" id="IPR010982">
    <property type="entry name" value="Lambda_DNA-bd_dom_sf"/>
</dbReference>
<dbReference type="RefSeq" id="WP_102554128.1">
    <property type="nucleotide sequence ID" value="NZ_MCZF01000305.1"/>
</dbReference>
<comment type="caution">
    <text evidence="2">The sequence shown here is derived from an EMBL/GenBank/DDBJ whole genome shotgun (WGS) entry which is preliminary data.</text>
</comment>
<dbReference type="Gene3D" id="1.10.260.40">
    <property type="entry name" value="lambda repressor-like DNA-binding domains"/>
    <property type="match status" value="1"/>
</dbReference>
<evidence type="ECO:0000313" key="3">
    <source>
        <dbReference type="Proteomes" id="UP000235533"/>
    </source>
</evidence>
<evidence type="ECO:0000313" key="2">
    <source>
        <dbReference type="EMBL" id="PMM40129.1"/>
    </source>
</evidence>
<dbReference type="Proteomes" id="UP000235533">
    <property type="component" value="Unassembled WGS sequence"/>
</dbReference>
<dbReference type="AlphaFoldDB" id="A0A2N7JIV5"/>
<organism evidence="2 3">
    <name type="scientific">Vibrio splendidus</name>
    <dbReference type="NCBI Taxonomy" id="29497"/>
    <lineage>
        <taxon>Bacteria</taxon>
        <taxon>Pseudomonadati</taxon>
        <taxon>Pseudomonadota</taxon>
        <taxon>Gammaproteobacteria</taxon>
        <taxon>Vibrionales</taxon>
        <taxon>Vibrionaceae</taxon>
        <taxon>Vibrio</taxon>
    </lineage>
</organism>
<evidence type="ECO:0000259" key="1">
    <source>
        <dbReference type="PROSITE" id="PS50943"/>
    </source>
</evidence>
<dbReference type="GO" id="GO:0003677">
    <property type="term" value="F:DNA binding"/>
    <property type="evidence" value="ECO:0007669"/>
    <property type="project" value="InterPro"/>
</dbReference>
<dbReference type="PROSITE" id="PS50943">
    <property type="entry name" value="HTH_CROC1"/>
    <property type="match status" value="1"/>
</dbReference>
<gene>
    <name evidence="2" type="ORF">BCT54_01875</name>
</gene>
<dbReference type="SMART" id="SM00530">
    <property type="entry name" value="HTH_XRE"/>
    <property type="match status" value="1"/>
</dbReference>
<dbReference type="CDD" id="cd00093">
    <property type="entry name" value="HTH_XRE"/>
    <property type="match status" value="1"/>
</dbReference>
<reference evidence="3" key="1">
    <citation type="submission" date="2016-07" db="EMBL/GenBank/DDBJ databases">
        <title>Nontailed viruses are major unrecognized killers of bacteria in the ocean.</title>
        <authorList>
            <person name="Kauffman K."/>
            <person name="Hussain F."/>
            <person name="Yang J."/>
            <person name="Arevalo P."/>
            <person name="Brown J."/>
            <person name="Cutler M."/>
            <person name="Kelly L."/>
            <person name="Polz M.F."/>
        </authorList>
    </citation>
    <scope>NUCLEOTIDE SEQUENCE [LARGE SCALE GENOMIC DNA]</scope>
    <source>
        <strain evidence="3">10N.261.48.B5</strain>
    </source>
</reference>
<proteinExistence type="predicted"/>
<dbReference type="Pfam" id="PF01381">
    <property type="entry name" value="HTH_3"/>
    <property type="match status" value="1"/>
</dbReference>
<feature type="domain" description="HTH cro/C1-type" evidence="1">
    <location>
        <begin position="10"/>
        <end position="76"/>
    </location>
</feature>
<protein>
    <submittedName>
        <fullName evidence="2">Transcriptional regulator</fullName>
    </submittedName>
</protein>
<accession>A0A2N7JIV5</accession>
<dbReference type="EMBL" id="MCZF01000305">
    <property type="protein sequence ID" value="PMM40129.1"/>
    <property type="molecule type" value="Genomic_DNA"/>
</dbReference>
<name>A0A2N7JIV5_VIBSP</name>
<dbReference type="InterPro" id="IPR001387">
    <property type="entry name" value="Cro/C1-type_HTH"/>
</dbReference>